<protein>
    <submittedName>
        <fullName evidence="1">Uncharacterized protein</fullName>
    </submittedName>
</protein>
<name>A0A101LV18_PICGL</name>
<gene>
    <name evidence="1" type="ORF">ABT39_MTgene2220</name>
</gene>
<dbReference type="AlphaFoldDB" id="A0A101LV18"/>
<proteinExistence type="predicted"/>
<accession>A0A101LV18</accession>
<reference evidence="1" key="1">
    <citation type="journal article" date="2015" name="Genome Biol. Evol.">
        <title>Organellar Genomes of White Spruce (Picea glauca): Assembly and Annotation.</title>
        <authorList>
            <person name="Jackman S.D."/>
            <person name="Warren R.L."/>
            <person name="Gibb E.A."/>
            <person name="Vandervalk B.P."/>
            <person name="Mohamadi H."/>
            <person name="Chu J."/>
            <person name="Raymond A."/>
            <person name="Pleasance S."/>
            <person name="Coope R."/>
            <person name="Wildung M.R."/>
            <person name="Ritland C.E."/>
            <person name="Bousquet J."/>
            <person name="Jones S.J."/>
            <person name="Bohlmann J."/>
            <person name="Birol I."/>
        </authorList>
    </citation>
    <scope>NUCLEOTIDE SEQUENCE [LARGE SCALE GENOMIC DNA]</scope>
    <source>
        <tissue evidence="1">Flushing bud</tissue>
    </source>
</reference>
<organism evidence="1">
    <name type="scientific">Picea glauca</name>
    <name type="common">White spruce</name>
    <name type="synonym">Pinus glauca</name>
    <dbReference type="NCBI Taxonomy" id="3330"/>
    <lineage>
        <taxon>Eukaryota</taxon>
        <taxon>Viridiplantae</taxon>
        <taxon>Streptophyta</taxon>
        <taxon>Embryophyta</taxon>
        <taxon>Tracheophyta</taxon>
        <taxon>Spermatophyta</taxon>
        <taxon>Pinopsida</taxon>
        <taxon>Pinidae</taxon>
        <taxon>Conifers I</taxon>
        <taxon>Pinales</taxon>
        <taxon>Pinaceae</taxon>
        <taxon>Picea</taxon>
    </lineage>
</organism>
<evidence type="ECO:0000313" key="1">
    <source>
        <dbReference type="EMBL" id="KUM45866.1"/>
    </source>
</evidence>
<sequence>MKEIEERYDRAQQRKELAELSKGAILYSTGEGQNTCLFGWSQSVEGLWGWDKSPFPFLMIKEIFESNCGWRRICRLCFQLILKI</sequence>
<comment type="caution">
    <text evidence="1">The sequence shown here is derived from an EMBL/GenBank/DDBJ whole genome shotgun (WGS) entry which is preliminary data.</text>
</comment>
<dbReference type="EMBL" id="LKAM01000015">
    <property type="protein sequence ID" value="KUM45866.1"/>
    <property type="molecule type" value="Genomic_DNA"/>
</dbReference>
<geneLocation type="mitochondrion" evidence="1"/>
<keyword evidence="1" id="KW-0496">Mitochondrion</keyword>